<proteinExistence type="predicted"/>
<accession>A0A2J0Q4R7</accession>
<dbReference type="EMBL" id="NEEW01000001">
    <property type="protein sequence ID" value="PJD89233.1"/>
    <property type="molecule type" value="Genomic_DNA"/>
</dbReference>
<sequence>MTLDALYQLMKTVLPPDSDSANDLQDFMAMLMATKHHSEALSPFSQRVYMLSVAHRDPKQAAALISACHPEAGKPLPLLDFSGWPHVRYATSGEFQTPESEAYFHKITSAATILRAAIIEAEQQKNTPAFYILDKVLSLNSALPERYKKMANISYS</sequence>
<dbReference type="RefSeq" id="WP_047716605.1">
    <property type="nucleotide sequence ID" value="NZ_CAIZVH010000005.1"/>
</dbReference>
<name>A0A2J0Q4R7_9ENTR</name>
<protein>
    <submittedName>
        <fullName evidence="1">Uncharacterized protein</fullName>
    </submittedName>
</protein>
<reference evidence="1 2" key="1">
    <citation type="journal article" date="2017" name="J. Antimicrob. Chemother.">
        <title>Characterization of the population structure, drug resistance mechanisms and plasmids of the community-associated Enterobacter cloacae complex in China.</title>
        <authorList>
            <person name="Zhou K."/>
            <person name="Yu W."/>
            <person name="Cao X."/>
            <person name="Shen P."/>
            <person name="Lu H."/>
            <person name="Luo Q."/>
            <person name="Rossen J.W.A."/>
            <person name="Xiao Y."/>
        </authorList>
    </citation>
    <scope>NUCLEOTIDE SEQUENCE [LARGE SCALE GENOMIC DNA]</scope>
    <source>
        <strain evidence="1 2">ECC904</strain>
    </source>
</reference>
<evidence type="ECO:0000313" key="2">
    <source>
        <dbReference type="Proteomes" id="UP000229974"/>
    </source>
</evidence>
<dbReference type="STRING" id="301102.BFV66_12615"/>
<dbReference type="OrthoDB" id="6610231at2"/>
<dbReference type="AlphaFoldDB" id="A0A2J0Q4R7"/>
<dbReference type="Proteomes" id="UP000229974">
    <property type="component" value="Unassembled WGS sequence"/>
</dbReference>
<comment type="caution">
    <text evidence="1">The sequence shown here is derived from an EMBL/GenBank/DDBJ whole genome shotgun (WGS) entry which is preliminary data.</text>
</comment>
<organism evidence="1 2">
    <name type="scientific">Enterobacter hormaechei</name>
    <dbReference type="NCBI Taxonomy" id="158836"/>
    <lineage>
        <taxon>Bacteria</taxon>
        <taxon>Pseudomonadati</taxon>
        <taxon>Pseudomonadota</taxon>
        <taxon>Gammaproteobacteria</taxon>
        <taxon>Enterobacterales</taxon>
        <taxon>Enterobacteriaceae</taxon>
        <taxon>Enterobacter</taxon>
        <taxon>Enterobacter cloacae complex</taxon>
    </lineage>
</organism>
<evidence type="ECO:0000313" key="1">
    <source>
        <dbReference type="EMBL" id="PJD89233.1"/>
    </source>
</evidence>
<gene>
    <name evidence="1" type="ORF">B9Q30_01575</name>
</gene>